<evidence type="ECO:0000313" key="3">
    <source>
        <dbReference type="EMBL" id="KAH9838150.1"/>
    </source>
</evidence>
<keyword evidence="1" id="KW-0175">Coiled coil</keyword>
<dbReference type="AlphaFoldDB" id="A0A9W7SX03"/>
<comment type="caution">
    <text evidence="3">The sequence shown here is derived from an EMBL/GenBank/DDBJ whole genome shotgun (WGS) entry which is preliminary data.</text>
</comment>
<feature type="coiled-coil region" evidence="1">
    <location>
        <begin position="269"/>
        <end position="296"/>
    </location>
</feature>
<evidence type="ECO:0000256" key="2">
    <source>
        <dbReference type="SAM" id="MobiDB-lite"/>
    </source>
</evidence>
<keyword evidence="4" id="KW-1185">Reference proteome</keyword>
<organism evidence="3 4">
    <name type="scientific">Teratosphaeria destructans</name>
    <dbReference type="NCBI Taxonomy" id="418781"/>
    <lineage>
        <taxon>Eukaryota</taxon>
        <taxon>Fungi</taxon>
        <taxon>Dikarya</taxon>
        <taxon>Ascomycota</taxon>
        <taxon>Pezizomycotina</taxon>
        <taxon>Dothideomycetes</taxon>
        <taxon>Dothideomycetidae</taxon>
        <taxon>Mycosphaerellales</taxon>
        <taxon>Teratosphaeriaceae</taxon>
        <taxon>Teratosphaeria</taxon>
    </lineage>
</organism>
<feature type="region of interest" description="Disordered" evidence="2">
    <location>
        <begin position="320"/>
        <end position="406"/>
    </location>
</feature>
<reference evidence="3 4" key="2">
    <citation type="journal article" date="2021" name="Curr. Genet.">
        <title>Genetic response to nitrogen starvation in the aggressive Eucalyptus foliar pathogen Teratosphaeria destructans.</title>
        <authorList>
            <person name="Havenga M."/>
            <person name="Wingfield B.D."/>
            <person name="Wingfield M.J."/>
            <person name="Dreyer L.L."/>
            <person name="Roets F."/>
            <person name="Aylward J."/>
        </authorList>
    </citation>
    <scope>NUCLEOTIDE SEQUENCE [LARGE SCALE GENOMIC DNA]</scope>
    <source>
        <strain evidence="3">CMW44962</strain>
    </source>
</reference>
<name>A0A9W7SX03_9PEZI</name>
<gene>
    <name evidence="3" type="ORF">Tdes44962_MAKER08251</name>
</gene>
<protein>
    <submittedName>
        <fullName evidence="3">Uncharacterized protein</fullName>
    </submittedName>
</protein>
<evidence type="ECO:0000313" key="4">
    <source>
        <dbReference type="Proteomes" id="UP001138500"/>
    </source>
</evidence>
<feature type="compositionally biased region" description="Basic and acidic residues" evidence="2">
    <location>
        <begin position="386"/>
        <end position="399"/>
    </location>
</feature>
<dbReference type="EMBL" id="RIBY02000735">
    <property type="protein sequence ID" value="KAH9838150.1"/>
    <property type="molecule type" value="Genomic_DNA"/>
</dbReference>
<accession>A0A9W7SX03</accession>
<dbReference type="Proteomes" id="UP001138500">
    <property type="component" value="Unassembled WGS sequence"/>
</dbReference>
<feature type="compositionally biased region" description="Polar residues" evidence="2">
    <location>
        <begin position="351"/>
        <end position="367"/>
    </location>
</feature>
<sequence>MLEMAVIRTFENLTATRVKEGGRIVWTTQSCDTIYRYSARVGLAHKCLDPVRLQGLMTALNFDTDDHEVYQEMLTKTVGKITRDLTPANFPEALAVTKIADNQYRCVYKRYAVEQWPHTTNILKNRSAPAQNREYHLAVGSESVTTYMSPKSLISSIMEIRAAVDRSLTPAAAALVVAQTPIPATPSTPALPEPSFLPATTTPAATPLPTAAPAAPAAGFDIDVLVRGIADAVGLSVPGLLQHLAANVSDATTRISNNIRIGRHANAQVATLQGDVNKLQDKVGKLQAELQKSKNCTKAWKEHAGQLKQQVDAAFAAPLTPSATPEPILKRQAGSGRAPSRPESTPPATPYPSQSRSQTPASRQSTVVLDPPSGSEGGENEEDWPELERVESLKREDLGPLRVRFV</sequence>
<reference evidence="3 4" key="1">
    <citation type="journal article" date="2018" name="IMA Fungus">
        <title>IMA Genome-F 10: Nine draft genome sequences of Claviceps purpurea s.lat., including C. arundinis, C. humidiphila, and C. cf. spartinae, pseudomolecules for the pitch canker pathogen Fusarium circinatum, draft genome of Davidsoniella eucalypti, Grosmannia galeiformis, Quambalaria eucalypti, and Teratosphaeria destructans.</title>
        <authorList>
            <person name="Wingfield B.D."/>
            <person name="Liu M."/>
            <person name="Nguyen H.D."/>
            <person name="Lane F.A."/>
            <person name="Morgan S.W."/>
            <person name="De Vos L."/>
            <person name="Wilken P.M."/>
            <person name="Duong T.A."/>
            <person name="Aylward J."/>
            <person name="Coetzee M.P."/>
            <person name="Dadej K."/>
            <person name="De Beer Z.W."/>
            <person name="Findlay W."/>
            <person name="Havenga M."/>
            <person name="Kolarik M."/>
            <person name="Menzies J.G."/>
            <person name="Naidoo K."/>
            <person name="Pochopski O."/>
            <person name="Shoukouhi P."/>
            <person name="Santana Q.C."/>
            <person name="Seifert K.A."/>
            <person name="Soal N."/>
            <person name="Steenkamp E.T."/>
            <person name="Tatham C.T."/>
            <person name="van der Nest M.A."/>
            <person name="Wingfield M.J."/>
        </authorList>
    </citation>
    <scope>NUCLEOTIDE SEQUENCE [LARGE SCALE GENOMIC DNA]</scope>
    <source>
        <strain evidence="3">CMW44962</strain>
    </source>
</reference>
<proteinExistence type="predicted"/>
<evidence type="ECO:0000256" key="1">
    <source>
        <dbReference type="SAM" id="Coils"/>
    </source>
</evidence>